<dbReference type="Pfam" id="PF00535">
    <property type="entry name" value="Glycos_transf_2"/>
    <property type="match status" value="1"/>
</dbReference>
<dbReference type="SUPFAM" id="SSF53448">
    <property type="entry name" value="Nucleotide-diphospho-sugar transferases"/>
    <property type="match status" value="1"/>
</dbReference>
<feature type="domain" description="Glycosyltransferase 2-like" evidence="1">
    <location>
        <begin position="3"/>
        <end position="132"/>
    </location>
</feature>
<gene>
    <name evidence="2" type="ORF">COV04_02545</name>
</gene>
<dbReference type="PANTHER" id="PTHR43685">
    <property type="entry name" value="GLYCOSYLTRANSFERASE"/>
    <property type="match status" value="1"/>
</dbReference>
<evidence type="ECO:0000259" key="1">
    <source>
        <dbReference type="Pfam" id="PF00535"/>
    </source>
</evidence>
<dbReference type="EMBL" id="PFET01000009">
    <property type="protein sequence ID" value="PJE75799.1"/>
    <property type="molecule type" value="Genomic_DNA"/>
</dbReference>
<dbReference type="AlphaFoldDB" id="A0A2M8LEC9"/>
<comment type="caution">
    <text evidence="2">The sequence shown here is derived from an EMBL/GenBank/DDBJ whole genome shotgun (WGS) entry which is preliminary data.</text>
</comment>
<evidence type="ECO:0000313" key="2">
    <source>
        <dbReference type="EMBL" id="PJE75799.1"/>
    </source>
</evidence>
<dbReference type="InterPro" id="IPR001173">
    <property type="entry name" value="Glyco_trans_2-like"/>
</dbReference>
<proteinExistence type="predicted"/>
<name>A0A2M8LEC9_9BACT</name>
<dbReference type="Gene3D" id="3.90.550.10">
    <property type="entry name" value="Spore Coat Polysaccharide Biosynthesis Protein SpsA, Chain A"/>
    <property type="match status" value="1"/>
</dbReference>
<evidence type="ECO:0000313" key="3">
    <source>
        <dbReference type="Proteomes" id="UP000231152"/>
    </source>
</evidence>
<dbReference type="PANTHER" id="PTHR43685:SF2">
    <property type="entry name" value="GLYCOSYLTRANSFERASE 2-LIKE DOMAIN-CONTAINING PROTEIN"/>
    <property type="match status" value="1"/>
</dbReference>
<sequence length="244" mass="28226">MISVIIPSYNHAKALKGCVESLAAQTRLPDEVLIIDDGSTDNTEEAVKQYLIDPRFKSLSCSYRRIAHSGAPKARNIGAQLAKGEYLIFLDADIIAKSTMLEKYLTALQSHPETFYVYASHRFGRKLIRSRPFDVAALRRQNYIHTSALIRRAAYCGFDESLVRFQDWDLWLTMAEQGHYGLFVDAVLFRARNVFLRRGISSWRPRLCYPLSAWLLRHFGWAPRWYRAYASARQRIIEKHQLPL</sequence>
<dbReference type="InterPro" id="IPR029044">
    <property type="entry name" value="Nucleotide-diphossugar_trans"/>
</dbReference>
<dbReference type="Proteomes" id="UP000231152">
    <property type="component" value="Unassembled WGS sequence"/>
</dbReference>
<reference evidence="2 3" key="1">
    <citation type="submission" date="2017-09" db="EMBL/GenBank/DDBJ databases">
        <title>Depth-based differentiation of microbial function through sediment-hosted aquifers and enrichment of novel symbionts in the deep terrestrial subsurface.</title>
        <authorList>
            <person name="Probst A.J."/>
            <person name="Ladd B."/>
            <person name="Jarett J.K."/>
            <person name="Geller-Mcgrath D.E."/>
            <person name="Sieber C.M."/>
            <person name="Emerson J.B."/>
            <person name="Anantharaman K."/>
            <person name="Thomas B.C."/>
            <person name="Malmstrom R."/>
            <person name="Stieglmeier M."/>
            <person name="Klingl A."/>
            <person name="Woyke T."/>
            <person name="Ryan C.M."/>
            <person name="Banfield J.F."/>
        </authorList>
    </citation>
    <scope>NUCLEOTIDE SEQUENCE [LARGE SCALE GENOMIC DNA]</scope>
    <source>
        <strain evidence="2">CG10_big_fil_rev_8_21_14_0_10_48_11</strain>
    </source>
</reference>
<accession>A0A2M8LEC9</accession>
<dbReference type="InterPro" id="IPR050834">
    <property type="entry name" value="Glycosyltransf_2"/>
</dbReference>
<protein>
    <recommendedName>
        <fullName evidence="1">Glycosyltransferase 2-like domain-containing protein</fullName>
    </recommendedName>
</protein>
<organism evidence="2 3">
    <name type="scientific">Candidatus Uhrbacteria bacterium CG10_big_fil_rev_8_21_14_0_10_48_11</name>
    <dbReference type="NCBI Taxonomy" id="1975037"/>
    <lineage>
        <taxon>Bacteria</taxon>
        <taxon>Candidatus Uhriibacteriota</taxon>
    </lineage>
</organism>
<dbReference type="CDD" id="cd00761">
    <property type="entry name" value="Glyco_tranf_GTA_type"/>
    <property type="match status" value="1"/>
</dbReference>